<dbReference type="InParanoid" id="B7P8D1"/>
<dbReference type="Gene3D" id="3.30.470.30">
    <property type="entry name" value="DNA ligase/mRNA capping enzyme"/>
    <property type="match status" value="1"/>
</dbReference>
<dbReference type="VEuPathDB" id="VectorBase:ISCI011022"/>
<dbReference type="InterPro" id="IPR050851">
    <property type="entry name" value="mRNA_Cap_2O-Ribose_MeTrfase"/>
</dbReference>
<accession>B7P8D1</accession>
<keyword evidence="1" id="KW-0506">mRNA capping</keyword>
<dbReference type="OrthoDB" id="10251234at2759"/>
<keyword evidence="1" id="KW-0507">mRNA processing</keyword>
<dbReference type="EMBL" id="ABJB010465069">
    <property type="status" value="NOT_ANNOTATED_CDS"/>
    <property type="molecule type" value="Genomic_DNA"/>
</dbReference>
<keyword evidence="1" id="KW-0489">Methyltransferase</keyword>
<dbReference type="VEuPathDB" id="VectorBase:ISCW017275"/>
<dbReference type="AlphaFoldDB" id="B7P8D1"/>
<dbReference type="EMBL" id="DS656657">
    <property type="protein sequence ID" value="EEC02853.1"/>
    <property type="molecule type" value="Genomic_DNA"/>
</dbReference>
<organism>
    <name type="scientific">Ixodes scapularis</name>
    <name type="common">Black-legged tick</name>
    <name type="synonym">Deer tick</name>
    <dbReference type="NCBI Taxonomy" id="6945"/>
    <lineage>
        <taxon>Eukaryota</taxon>
        <taxon>Metazoa</taxon>
        <taxon>Ecdysozoa</taxon>
        <taxon>Arthropoda</taxon>
        <taxon>Chelicerata</taxon>
        <taxon>Arachnida</taxon>
        <taxon>Acari</taxon>
        <taxon>Parasitiformes</taxon>
        <taxon>Ixodida</taxon>
        <taxon>Ixodoidea</taxon>
        <taxon>Ixodidae</taxon>
        <taxon>Ixodinae</taxon>
        <taxon>Ixodes</taxon>
    </lineage>
</organism>
<protein>
    <recommendedName>
        <fullName evidence="1">Cap-specific mRNA (nucleoside-2'-O-)-methyltransferase 1</fullName>
        <ecNumber evidence="1">2.1.1.57</ecNumber>
    </recommendedName>
    <alternativeName>
        <fullName evidence="1">Cap1 2'O-ribose methyltransferase 1</fullName>
    </alternativeName>
</protein>
<dbReference type="PANTHER" id="PTHR16121">
    <property type="entry name" value="CAP-SPECIFIC MRNA (NUCLEOSIDE-2'-O-)-METHYLTRANSFERASE 1-RELATED"/>
    <property type="match status" value="1"/>
</dbReference>
<keyword evidence="5" id="KW-1185">Reference proteome</keyword>
<dbReference type="Pfam" id="PF20700">
    <property type="entry name" value="Mutator"/>
    <property type="match status" value="1"/>
</dbReference>
<sequence length="249" mass="28777">MVWNETSYFDTKPDELTDVALRRMKSVYDYRCVVCGESKPNPLMSDNKFFFLGLGRKHVYQWTGDTKEQWKKPVQETLELPADTLFYGEVVQEFEGEGRHQKRFNTVHIIDALVLGKVDVRDMHYDERMKWVRKFVKAVSKPSRNDLMPLRAKEVFKLEDKNFGGLSNAVEVVTAGVIFSRSLKLHKLQYVTMLSNGDSKAFTHVAVRGLYDKDIQREDCVNHVAKRMCSGMEKLKKSKKGLGREGEVD</sequence>
<dbReference type="STRING" id="6945.B7P8D1"/>
<dbReference type="GO" id="GO:0003676">
    <property type="term" value="F:nucleic acid binding"/>
    <property type="evidence" value="ECO:0007669"/>
    <property type="project" value="UniProtKB-UniRule"/>
</dbReference>
<gene>
    <name evidence="3" type="ORF">IscW_ISCW017275</name>
</gene>
<dbReference type="VEuPathDB" id="VectorBase:ISCP_025619"/>
<comment type="function">
    <text evidence="1">S-adenosyl-L-methionine-dependent methyltransferase that mediates RNA cap1 2'-O-ribose methylation to the 5'-cap structure of RNAs. Methylates the ribose of the first nucleotide of a m(7)GpppG-capped mRNA to produce m(7)GpppNmp (cap1).</text>
</comment>
<dbReference type="Proteomes" id="UP000001555">
    <property type="component" value="Unassembled WGS sequence"/>
</dbReference>
<dbReference type="GO" id="GO:0006370">
    <property type="term" value="P:7-methylguanosine mRNA capping"/>
    <property type="evidence" value="ECO:0007669"/>
    <property type="project" value="UniProtKB-UniRule"/>
</dbReference>
<evidence type="ECO:0000313" key="5">
    <source>
        <dbReference type="Proteomes" id="UP000001555"/>
    </source>
</evidence>
<dbReference type="FunFam" id="3.30.470.30:FF:000071">
    <property type="entry name" value="Uncharacterized protein"/>
    <property type="match status" value="1"/>
</dbReference>
<evidence type="ECO:0000256" key="1">
    <source>
        <dbReference type="RuleBase" id="RU368012"/>
    </source>
</evidence>
<evidence type="ECO:0000313" key="4">
    <source>
        <dbReference type="EnsemblMetazoa" id="ISCW017275-PA"/>
    </source>
</evidence>
<name>B7P8D1_IXOSC</name>
<dbReference type="PaxDb" id="6945-B7P8D1"/>
<dbReference type="GO" id="GO:0032259">
    <property type="term" value="P:methylation"/>
    <property type="evidence" value="ECO:0007669"/>
    <property type="project" value="UniProtKB-KW"/>
</dbReference>
<dbReference type="HOGENOM" id="CLU_1116790_0_0_1"/>
<dbReference type="GO" id="GO:0016556">
    <property type="term" value="P:mRNA modification"/>
    <property type="evidence" value="ECO:0007669"/>
    <property type="project" value="UniProtKB-UniRule"/>
</dbReference>
<reference evidence="4" key="2">
    <citation type="submission" date="2020-05" db="UniProtKB">
        <authorList>
            <consortium name="EnsemblMetazoa"/>
        </authorList>
    </citation>
    <scope>IDENTIFICATION</scope>
    <source>
        <strain evidence="4">wikel</strain>
    </source>
</reference>
<dbReference type="PANTHER" id="PTHR16121:SF0">
    <property type="entry name" value="CAP-SPECIFIC MRNA (NUCLEOSIDE-2'-O-)-METHYLTRANSFERASE 1"/>
    <property type="match status" value="1"/>
</dbReference>
<keyword evidence="6" id="KW-1267">Proteomics identification</keyword>
<dbReference type="InterPro" id="IPR049012">
    <property type="entry name" value="Mutator_transp_dom"/>
</dbReference>
<dbReference type="EMBL" id="ABJB010804936">
    <property type="status" value="NOT_ANNOTATED_CDS"/>
    <property type="molecule type" value="Genomic_DNA"/>
</dbReference>
<dbReference type="EnsemblMetazoa" id="ISCW017275-RA">
    <property type="protein sequence ID" value="ISCW017275-PA"/>
    <property type="gene ID" value="ISCW017275"/>
</dbReference>
<keyword evidence="1" id="KW-0808">Transferase</keyword>
<comment type="catalytic activity">
    <reaction evidence="1">
        <text>a 5'-end (N(7)-methyl 5'-triphosphoguanosine)-ribonucleoside in mRNA + S-adenosyl-L-methionine = a 5'-end (N(7)-methyl 5'-triphosphoguanosine)-(2'-O-methyl-ribonucleoside) in mRNA + S-adenosyl-L-homocysteine + H(+)</text>
        <dbReference type="Rhea" id="RHEA:67020"/>
        <dbReference type="Rhea" id="RHEA-COMP:17167"/>
        <dbReference type="Rhea" id="RHEA-COMP:17168"/>
        <dbReference type="ChEBI" id="CHEBI:15378"/>
        <dbReference type="ChEBI" id="CHEBI:57856"/>
        <dbReference type="ChEBI" id="CHEBI:59789"/>
        <dbReference type="ChEBI" id="CHEBI:156461"/>
        <dbReference type="ChEBI" id="CHEBI:167609"/>
        <dbReference type="EC" id="2.1.1.57"/>
    </reaction>
</comment>
<dbReference type="EC" id="2.1.1.57" evidence="1"/>
<dbReference type="GO" id="GO:0005634">
    <property type="term" value="C:nucleus"/>
    <property type="evidence" value="ECO:0007669"/>
    <property type="project" value="UniProtKB-SubCell"/>
</dbReference>
<proteinExistence type="evidence at protein level"/>
<feature type="domain" description="Mutator-like transposase" evidence="2">
    <location>
        <begin position="161"/>
        <end position="242"/>
    </location>
</feature>
<evidence type="ECO:0000259" key="2">
    <source>
        <dbReference type="Pfam" id="PF20700"/>
    </source>
</evidence>
<dbReference type="GO" id="GO:0004483">
    <property type="term" value="F:methyltransferase cap1 activity"/>
    <property type="evidence" value="ECO:0007669"/>
    <property type="project" value="UniProtKB-UniRule"/>
</dbReference>
<reference evidence="3 5" key="1">
    <citation type="submission" date="2008-03" db="EMBL/GenBank/DDBJ databases">
        <title>Annotation of Ixodes scapularis.</title>
        <authorList>
            <consortium name="Ixodes scapularis Genome Project Consortium"/>
            <person name="Caler E."/>
            <person name="Hannick L.I."/>
            <person name="Bidwell S."/>
            <person name="Joardar V."/>
            <person name="Thiagarajan M."/>
            <person name="Amedeo P."/>
            <person name="Galinsky K.J."/>
            <person name="Schobel S."/>
            <person name="Inman J."/>
            <person name="Hostetler J."/>
            <person name="Miller J."/>
            <person name="Hammond M."/>
            <person name="Megy K."/>
            <person name="Lawson D."/>
            <person name="Kodira C."/>
            <person name="Sutton G."/>
            <person name="Meyer J."/>
            <person name="Hill C.A."/>
            <person name="Birren B."/>
            <person name="Nene V."/>
            <person name="Collins F."/>
            <person name="Alarcon-Chaidez F."/>
            <person name="Wikel S."/>
            <person name="Strausberg R."/>
        </authorList>
    </citation>
    <scope>NUCLEOTIDE SEQUENCE [LARGE SCALE GENOMIC DNA]</scope>
    <source>
        <strain evidence="5">Wikel</strain>
        <strain evidence="3">Wikel colony</strain>
    </source>
</reference>
<evidence type="ECO:0007829" key="6">
    <source>
        <dbReference type="PeptideAtlas" id="B7P8D1"/>
    </source>
</evidence>
<keyword evidence="1" id="KW-0949">S-adenosyl-L-methionine</keyword>
<evidence type="ECO:0000313" key="3">
    <source>
        <dbReference type="EMBL" id="EEC02853.1"/>
    </source>
</evidence>
<comment type="subcellular location">
    <subcellularLocation>
        <location evidence="1">Nucleus</location>
    </subcellularLocation>
</comment>
<keyword evidence="1" id="KW-0539">Nucleus</keyword>
<dbReference type="VEuPathDB" id="VectorBase:ISCI017275"/>